<protein>
    <submittedName>
        <fullName evidence="2">Uncharacterized protein</fullName>
    </submittedName>
</protein>
<feature type="region of interest" description="Disordered" evidence="1">
    <location>
        <begin position="31"/>
        <end position="60"/>
    </location>
</feature>
<evidence type="ECO:0000313" key="3">
    <source>
        <dbReference type="Proteomes" id="UP000479710"/>
    </source>
</evidence>
<reference evidence="2 3" key="1">
    <citation type="submission" date="2019-11" db="EMBL/GenBank/DDBJ databases">
        <title>Whole genome sequence of Oryza granulata.</title>
        <authorList>
            <person name="Li W."/>
        </authorList>
    </citation>
    <scope>NUCLEOTIDE SEQUENCE [LARGE SCALE GENOMIC DNA]</scope>
    <source>
        <strain evidence="3">cv. Menghai</strain>
        <tissue evidence="2">Leaf</tissue>
    </source>
</reference>
<organism evidence="2 3">
    <name type="scientific">Oryza meyeriana var. granulata</name>
    <dbReference type="NCBI Taxonomy" id="110450"/>
    <lineage>
        <taxon>Eukaryota</taxon>
        <taxon>Viridiplantae</taxon>
        <taxon>Streptophyta</taxon>
        <taxon>Embryophyta</taxon>
        <taxon>Tracheophyta</taxon>
        <taxon>Spermatophyta</taxon>
        <taxon>Magnoliopsida</taxon>
        <taxon>Liliopsida</taxon>
        <taxon>Poales</taxon>
        <taxon>Poaceae</taxon>
        <taxon>BOP clade</taxon>
        <taxon>Oryzoideae</taxon>
        <taxon>Oryzeae</taxon>
        <taxon>Oryzinae</taxon>
        <taxon>Oryza</taxon>
        <taxon>Oryza meyeriana</taxon>
    </lineage>
</organism>
<dbReference type="Proteomes" id="UP000479710">
    <property type="component" value="Unassembled WGS sequence"/>
</dbReference>
<proteinExistence type="predicted"/>
<sequence length="60" mass="6457">MVVARRSTWGTQSSGQCSSSLQLISRAGLEVDGEEIDPEAHSTTSSPYQLQAHPPGTNNW</sequence>
<accession>A0A6G1EV32</accession>
<keyword evidence="3" id="KW-1185">Reference proteome</keyword>
<name>A0A6G1EV32_9ORYZ</name>
<evidence type="ECO:0000256" key="1">
    <source>
        <dbReference type="SAM" id="MobiDB-lite"/>
    </source>
</evidence>
<dbReference type="AlphaFoldDB" id="A0A6G1EV32"/>
<gene>
    <name evidence="2" type="ORF">E2562_004109</name>
</gene>
<comment type="caution">
    <text evidence="2">The sequence shown here is derived from an EMBL/GenBank/DDBJ whole genome shotgun (WGS) entry which is preliminary data.</text>
</comment>
<evidence type="ECO:0000313" key="2">
    <source>
        <dbReference type="EMBL" id="KAF0928465.1"/>
    </source>
</evidence>
<dbReference type="EMBL" id="SPHZ02000002">
    <property type="protein sequence ID" value="KAF0928465.1"/>
    <property type="molecule type" value="Genomic_DNA"/>
</dbReference>